<proteinExistence type="predicted"/>
<gene>
    <name evidence="2" type="ORF">CgunFtcFv8_025208</name>
</gene>
<organism evidence="2 3">
    <name type="scientific">Champsocephalus gunnari</name>
    <name type="common">Mackerel icefish</name>
    <dbReference type="NCBI Taxonomy" id="52237"/>
    <lineage>
        <taxon>Eukaryota</taxon>
        <taxon>Metazoa</taxon>
        <taxon>Chordata</taxon>
        <taxon>Craniata</taxon>
        <taxon>Vertebrata</taxon>
        <taxon>Euteleostomi</taxon>
        <taxon>Actinopterygii</taxon>
        <taxon>Neopterygii</taxon>
        <taxon>Teleostei</taxon>
        <taxon>Neoteleostei</taxon>
        <taxon>Acanthomorphata</taxon>
        <taxon>Eupercaria</taxon>
        <taxon>Perciformes</taxon>
        <taxon>Notothenioidei</taxon>
        <taxon>Channichthyidae</taxon>
        <taxon>Champsocephalus</taxon>
    </lineage>
</organism>
<evidence type="ECO:0000313" key="2">
    <source>
        <dbReference type="EMBL" id="KAK5900234.1"/>
    </source>
</evidence>
<comment type="caution">
    <text evidence="2">The sequence shown here is derived from an EMBL/GenBank/DDBJ whole genome shotgun (WGS) entry which is preliminary data.</text>
</comment>
<feature type="compositionally biased region" description="Basic and acidic residues" evidence="1">
    <location>
        <begin position="106"/>
        <end position="121"/>
    </location>
</feature>
<dbReference type="AlphaFoldDB" id="A0AAN8H5C2"/>
<feature type="compositionally biased region" description="Basic residues" evidence="1">
    <location>
        <begin position="94"/>
        <end position="105"/>
    </location>
</feature>
<evidence type="ECO:0000256" key="1">
    <source>
        <dbReference type="SAM" id="MobiDB-lite"/>
    </source>
</evidence>
<feature type="compositionally biased region" description="Basic and acidic residues" evidence="1">
    <location>
        <begin position="49"/>
        <end position="70"/>
    </location>
</feature>
<reference evidence="2 3" key="1">
    <citation type="journal article" date="2023" name="Mol. Biol. Evol.">
        <title>Genomics of Secondarily Temperate Adaptation in the Only Non-Antarctic Icefish.</title>
        <authorList>
            <person name="Rivera-Colon A.G."/>
            <person name="Rayamajhi N."/>
            <person name="Minhas B.F."/>
            <person name="Madrigal G."/>
            <person name="Bilyk K.T."/>
            <person name="Yoon V."/>
            <person name="Hune M."/>
            <person name="Gregory S."/>
            <person name="Cheng C.H.C."/>
            <person name="Catchen J.M."/>
        </authorList>
    </citation>
    <scope>NUCLEOTIDE SEQUENCE [LARGE SCALE GENOMIC DNA]</scope>
    <source>
        <tissue evidence="2">White muscle</tissue>
    </source>
</reference>
<feature type="compositionally biased region" description="Low complexity" evidence="1">
    <location>
        <begin position="82"/>
        <end position="91"/>
    </location>
</feature>
<dbReference type="EMBL" id="JAURVH010001532">
    <property type="protein sequence ID" value="KAK5900234.1"/>
    <property type="molecule type" value="Genomic_DNA"/>
</dbReference>
<feature type="compositionally biased region" description="Polar residues" evidence="1">
    <location>
        <begin position="38"/>
        <end position="47"/>
    </location>
</feature>
<keyword evidence="3" id="KW-1185">Reference proteome</keyword>
<name>A0AAN8H5C2_CHAGU</name>
<sequence>METQTAPPAVQRSEVGAQQEQVKPSAPWENSGPKSGGLFNTQFPPNTNEEERGGPRRRSRSLDGDRPIRERGRRSRSHGNASSGSESQQTTSEHHRRRRRRRRRTSRDGSDDRRSDSRSRSPDALTWKHIQKQQMEPDSLIDRQTEEIPYQEVRVSREPIRMRRSPRGRRPQTSSRCHSKVK</sequence>
<accession>A0AAN8H5C2</accession>
<evidence type="ECO:0000313" key="3">
    <source>
        <dbReference type="Proteomes" id="UP001331515"/>
    </source>
</evidence>
<protein>
    <submittedName>
        <fullName evidence="2">Uncharacterized protein</fullName>
    </submittedName>
</protein>
<dbReference type="Proteomes" id="UP001331515">
    <property type="component" value="Unassembled WGS sequence"/>
</dbReference>
<feature type="region of interest" description="Disordered" evidence="1">
    <location>
        <begin position="1"/>
        <end position="182"/>
    </location>
</feature>